<name>A0ABY5L4J8_9CELL</name>
<evidence type="ECO:0000256" key="2">
    <source>
        <dbReference type="ARBA" id="ARBA00010157"/>
    </source>
</evidence>
<proteinExistence type="inferred from homology"/>
<comment type="similarity">
    <text evidence="2">Belongs to the resistance-nodulation-cell division (RND) (TC 2.A.6) family. MmpL subfamily.</text>
</comment>
<comment type="subcellular location">
    <subcellularLocation>
        <location evidence="1">Cell membrane</location>
        <topology evidence="1">Multi-pass membrane protein</topology>
    </subcellularLocation>
</comment>
<keyword evidence="6 7" id="KW-0472">Membrane</keyword>
<evidence type="ECO:0000256" key="6">
    <source>
        <dbReference type="ARBA" id="ARBA00023136"/>
    </source>
</evidence>
<accession>A0ABY5L4J8</accession>
<evidence type="ECO:0000256" key="5">
    <source>
        <dbReference type="ARBA" id="ARBA00022989"/>
    </source>
</evidence>
<gene>
    <name evidence="9" type="ORF">NP064_07840</name>
</gene>
<evidence type="ECO:0000256" key="1">
    <source>
        <dbReference type="ARBA" id="ARBA00004651"/>
    </source>
</evidence>
<reference evidence="9 10" key="1">
    <citation type="submission" date="2022-07" db="EMBL/GenBank/DDBJ databases">
        <title>Novel species in genus cellulomonas.</title>
        <authorList>
            <person name="Ye L."/>
        </authorList>
    </citation>
    <scope>NUCLEOTIDE SEQUENCE [LARGE SCALE GENOMIC DNA]</scope>
    <source>
        <strain evidence="10">zg-Y338</strain>
    </source>
</reference>
<sequence length="748" mass="77811">MLARVFESLGRRVAHHPRLTILVWVVLTALGLGLAVFGVHGESLFDRLATGAPAVPGSQSAEADEILAEADGSGAVLNLAVSGVDPADPEVATALAPARDELAQIPGVASVIDPLALPNGAANPAAAPLIAKDGDGFLIVVALEPDLSPEDEEVALDEVEQVLETLPGTLQAVAPGATGIVGGTTLIFEAITSQVEKDLATGEAIALPVALAIMVLVFGGFLAAAMPMVGAIASIAFGLGALLGISYVMDLDSSVVNVVTLLGLGLCIDYGLLIVSRFREELHHLVDDDGGERARRRRGDGTVVTALTRTMATAGRTVTFSALTVAISIAGLLAFRPEILRAFGAAGVLIVLVAVATALTLVPALLVIFGRRLARPGLLSKVPGARGILRHTADVRSEEGAFSRLAARVQRHPWWVVLGTVVLLGALASPLAHIELRNSTTQLLPIGSTQRDYVTTLADDYPAATSAAVTVVAEASLDEATAWAGDIATLDDVASVDTPTPMGSYVVIGVRPDTSDPGDRTSQHVVREIRDLDPPFPSWVTGQAAGQIDFTAALADRAPWAIGIVAVATLVLLFLMTGSVAIPIKALLTNALSIAASLGVLVWAFQDGHLSGLLGFTSTGGIETYVVALVVAFAFGLAMDYEVFLLSRIKELHDAGLSNDDAVRLGLQRSGRIITSAALIIIVVFAGFIAGKLLVIKEVGFALAVAVLIDATIVRMLLVPATMTILGNVNWWAPAFLRRVYDKLSITH</sequence>
<keyword evidence="10" id="KW-1185">Reference proteome</keyword>
<evidence type="ECO:0000256" key="7">
    <source>
        <dbReference type="SAM" id="Phobius"/>
    </source>
</evidence>
<feature type="transmembrane region" description="Helical" evidence="7">
    <location>
        <begin position="21"/>
        <end position="40"/>
    </location>
</feature>
<dbReference type="Pfam" id="PF03176">
    <property type="entry name" value="MMPL"/>
    <property type="match status" value="2"/>
</dbReference>
<dbReference type="Gene3D" id="1.20.1640.10">
    <property type="entry name" value="Multidrug efflux transporter AcrB transmembrane domain"/>
    <property type="match status" value="2"/>
</dbReference>
<dbReference type="PROSITE" id="PS50156">
    <property type="entry name" value="SSD"/>
    <property type="match status" value="1"/>
</dbReference>
<dbReference type="InterPro" id="IPR004869">
    <property type="entry name" value="MMPL_dom"/>
</dbReference>
<dbReference type="InterPro" id="IPR000731">
    <property type="entry name" value="SSD"/>
</dbReference>
<feature type="transmembrane region" description="Helical" evidence="7">
    <location>
        <begin position="414"/>
        <end position="434"/>
    </location>
</feature>
<feature type="transmembrane region" description="Helical" evidence="7">
    <location>
        <begin position="625"/>
        <end position="646"/>
    </location>
</feature>
<organism evidence="9 10">
    <name type="scientific">Cellulomonas chengniuliangii</name>
    <dbReference type="NCBI Taxonomy" id="2968084"/>
    <lineage>
        <taxon>Bacteria</taxon>
        <taxon>Bacillati</taxon>
        <taxon>Actinomycetota</taxon>
        <taxon>Actinomycetes</taxon>
        <taxon>Micrococcales</taxon>
        <taxon>Cellulomonadaceae</taxon>
        <taxon>Cellulomonas</taxon>
    </lineage>
</organism>
<feature type="transmembrane region" description="Helical" evidence="7">
    <location>
        <begin position="558"/>
        <end position="575"/>
    </location>
</feature>
<dbReference type="InterPro" id="IPR050545">
    <property type="entry name" value="Mycobact_MmpL"/>
</dbReference>
<dbReference type="EMBL" id="CP101988">
    <property type="protein sequence ID" value="UUI76773.1"/>
    <property type="molecule type" value="Genomic_DNA"/>
</dbReference>
<dbReference type="Proteomes" id="UP001316189">
    <property type="component" value="Chromosome"/>
</dbReference>
<evidence type="ECO:0000256" key="3">
    <source>
        <dbReference type="ARBA" id="ARBA00022475"/>
    </source>
</evidence>
<feature type="transmembrane region" description="Helical" evidence="7">
    <location>
        <begin position="342"/>
        <end position="369"/>
    </location>
</feature>
<evidence type="ECO:0000313" key="10">
    <source>
        <dbReference type="Proteomes" id="UP001316189"/>
    </source>
</evidence>
<keyword evidence="5 7" id="KW-1133">Transmembrane helix</keyword>
<feature type="transmembrane region" description="Helical" evidence="7">
    <location>
        <begin position="231"/>
        <end position="249"/>
    </location>
</feature>
<dbReference type="PANTHER" id="PTHR33406:SF11">
    <property type="entry name" value="MEMBRANE PROTEIN SCO6666-RELATED"/>
    <property type="match status" value="1"/>
</dbReference>
<feature type="transmembrane region" description="Helical" evidence="7">
    <location>
        <begin position="317"/>
        <end position="336"/>
    </location>
</feature>
<dbReference type="RefSeq" id="WP_227569061.1">
    <property type="nucleotide sequence ID" value="NZ_CP101988.1"/>
</dbReference>
<feature type="transmembrane region" description="Helical" evidence="7">
    <location>
        <begin position="673"/>
        <end position="695"/>
    </location>
</feature>
<evidence type="ECO:0000259" key="8">
    <source>
        <dbReference type="PROSITE" id="PS50156"/>
    </source>
</evidence>
<keyword evidence="4 7" id="KW-0812">Transmembrane</keyword>
<dbReference type="SUPFAM" id="SSF82866">
    <property type="entry name" value="Multidrug efflux transporter AcrB transmembrane domain"/>
    <property type="match status" value="2"/>
</dbReference>
<keyword evidence="3" id="KW-1003">Cell membrane</keyword>
<dbReference type="PANTHER" id="PTHR33406">
    <property type="entry name" value="MEMBRANE PROTEIN MJ1562-RELATED"/>
    <property type="match status" value="1"/>
</dbReference>
<feature type="transmembrane region" description="Helical" evidence="7">
    <location>
        <begin position="255"/>
        <end position="275"/>
    </location>
</feature>
<feature type="domain" description="SSD" evidence="8">
    <location>
        <begin position="236"/>
        <end position="368"/>
    </location>
</feature>
<protein>
    <submittedName>
        <fullName evidence="9">MMPL family transporter</fullName>
    </submittedName>
</protein>
<evidence type="ECO:0000313" key="9">
    <source>
        <dbReference type="EMBL" id="UUI76773.1"/>
    </source>
</evidence>
<evidence type="ECO:0000256" key="4">
    <source>
        <dbReference type="ARBA" id="ARBA00022692"/>
    </source>
</evidence>
<feature type="transmembrane region" description="Helical" evidence="7">
    <location>
        <begin position="587"/>
        <end position="605"/>
    </location>
</feature>
<feature type="transmembrane region" description="Helical" evidence="7">
    <location>
        <begin position="205"/>
        <end position="224"/>
    </location>
</feature>